<keyword evidence="14" id="KW-1185">Reference proteome</keyword>
<dbReference type="PROSITE" id="PS50023">
    <property type="entry name" value="LIM_DOMAIN_2"/>
    <property type="match status" value="1"/>
</dbReference>
<dbReference type="InterPro" id="IPR050453">
    <property type="entry name" value="LIM_Homeobox_TF"/>
</dbReference>
<evidence type="ECO:0000256" key="8">
    <source>
        <dbReference type="ARBA" id="ARBA00023242"/>
    </source>
</evidence>
<comment type="caution">
    <text evidence="13">The sequence shown here is derived from an EMBL/GenBank/DDBJ whole genome shotgun (WGS) entry which is preliminary data.</text>
</comment>
<dbReference type="GO" id="GO:0030182">
    <property type="term" value="P:neuron differentiation"/>
    <property type="evidence" value="ECO:0007669"/>
    <property type="project" value="TreeGrafter"/>
</dbReference>
<dbReference type="Gene3D" id="1.10.10.60">
    <property type="entry name" value="Homeodomain-like"/>
    <property type="match status" value="1"/>
</dbReference>
<evidence type="ECO:0000313" key="13">
    <source>
        <dbReference type="EMBL" id="KAG5447861.1"/>
    </source>
</evidence>
<dbReference type="PROSITE" id="PS00027">
    <property type="entry name" value="HOMEOBOX_1"/>
    <property type="match status" value="1"/>
</dbReference>
<keyword evidence="3" id="KW-0677">Repeat</keyword>
<dbReference type="PANTHER" id="PTHR24208">
    <property type="entry name" value="LIM/HOMEOBOX PROTEIN LHX"/>
    <property type="match status" value="1"/>
</dbReference>
<evidence type="ECO:0000313" key="14">
    <source>
        <dbReference type="Proteomes" id="UP000286415"/>
    </source>
</evidence>
<dbReference type="FunFam" id="2.10.110.10:FF:000006">
    <property type="entry name" value="LIM homeobox transcription factor 1-beta"/>
    <property type="match status" value="1"/>
</dbReference>
<keyword evidence="4 10" id="KW-0862">Zinc</keyword>
<feature type="region of interest" description="Disordered" evidence="12">
    <location>
        <begin position="420"/>
        <end position="439"/>
    </location>
</feature>
<dbReference type="InterPro" id="IPR001356">
    <property type="entry name" value="HD"/>
</dbReference>
<dbReference type="AlphaFoldDB" id="A0A3R7CAK7"/>
<comment type="subcellular location">
    <subcellularLocation>
        <location evidence="1 9 11">Nucleus</location>
    </subcellularLocation>
</comment>
<dbReference type="SUPFAM" id="SSF57716">
    <property type="entry name" value="Glucocorticoid receptor-like (DNA-binding domain)"/>
    <property type="match status" value="2"/>
</dbReference>
<reference evidence="13 14" key="1">
    <citation type="journal article" date="2018" name="Biotechnol. Adv.">
        <title>Improved genomic resources and new bioinformatic workflow for the carcinogenic parasite Clonorchis sinensis: Biotechnological implications.</title>
        <authorList>
            <person name="Wang D."/>
            <person name="Korhonen P.K."/>
            <person name="Gasser R.B."/>
            <person name="Young N.D."/>
        </authorList>
    </citation>
    <scope>NUCLEOTIDE SEQUENCE [LARGE SCALE GENOMIC DNA]</scope>
    <source>
        <strain evidence="13">Cs-k2</strain>
    </source>
</reference>
<evidence type="ECO:0000256" key="4">
    <source>
        <dbReference type="ARBA" id="ARBA00022833"/>
    </source>
</evidence>
<dbReference type="GO" id="GO:0000977">
    <property type="term" value="F:RNA polymerase II transcription regulatory region sequence-specific DNA binding"/>
    <property type="evidence" value="ECO:0007669"/>
    <property type="project" value="TreeGrafter"/>
</dbReference>
<keyword evidence="8 9" id="KW-0539">Nucleus</keyword>
<dbReference type="FunCoup" id="A0A3R7CAK7">
    <property type="interactions" value="37"/>
</dbReference>
<evidence type="ECO:0000256" key="10">
    <source>
        <dbReference type="PROSITE-ProRule" id="PRU00125"/>
    </source>
</evidence>
<reference evidence="13 14" key="2">
    <citation type="journal article" date="2021" name="Genomics">
        <title>High-quality reference genome for Clonorchis sinensis.</title>
        <authorList>
            <person name="Young N.D."/>
            <person name="Stroehlein A.J."/>
            <person name="Kinkar L."/>
            <person name="Wang T."/>
            <person name="Sohn W.M."/>
            <person name="Chang B.C.H."/>
            <person name="Kaur P."/>
            <person name="Weisz D."/>
            <person name="Dudchenko O."/>
            <person name="Aiden E.L."/>
            <person name="Korhonen P.K."/>
            <person name="Gasser R.B."/>
        </authorList>
    </citation>
    <scope>NUCLEOTIDE SEQUENCE [LARGE SCALE GENOMIC DNA]</scope>
    <source>
        <strain evidence="13">Cs-k2</strain>
    </source>
</reference>
<evidence type="ECO:0000256" key="7">
    <source>
        <dbReference type="ARBA" id="ARBA00023155"/>
    </source>
</evidence>
<dbReference type="SMART" id="SM00132">
    <property type="entry name" value="LIM"/>
    <property type="match status" value="2"/>
</dbReference>
<proteinExistence type="predicted"/>
<dbReference type="SMART" id="SM00389">
    <property type="entry name" value="HOX"/>
    <property type="match status" value="1"/>
</dbReference>
<dbReference type="GO" id="GO:0046872">
    <property type="term" value="F:metal ion binding"/>
    <property type="evidence" value="ECO:0007669"/>
    <property type="project" value="UniProtKB-KW"/>
</dbReference>
<evidence type="ECO:0000256" key="11">
    <source>
        <dbReference type="RuleBase" id="RU000682"/>
    </source>
</evidence>
<feature type="compositionally biased region" description="Acidic residues" evidence="12">
    <location>
        <begin position="263"/>
        <end position="273"/>
    </location>
</feature>
<feature type="DNA-binding region" description="Homeobox" evidence="9">
    <location>
        <begin position="281"/>
        <end position="340"/>
    </location>
</feature>
<name>A0A3R7CAK7_CLOSI</name>
<evidence type="ECO:0000256" key="6">
    <source>
        <dbReference type="ARBA" id="ARBA00023125"/>
    </source>
</evidence>
<feature type="region of interest" description="Disordered" evidence="12">
    <location>
        <begin position="249"/>
        <end position="295"/>
    </location>
</feature>
<dbReference type="Pfam" id="PF00412">
    <property type="entry name" value="LIM"/>
    <property type="match status" value="2"/>
</dbReference>
<keyword evidence="5 10" id="KW-0440">LIM domain</keyword>
<dbReference type="PROSITE" id="PS00478">
    <property type="entry name" value="LIM_DOMAIN_1"/>
    <property type="match status" value="1"/>
</dbReference>
<organism evidence="13 14">
    <name type="scientific">Clonorchis sinensis</name>
    <name type="common">Chinese liver fluke</name>
    <dbReference type="NCBI Taxonomy" id="79923"/>
    <lineage>
        <taxon>Eukaryota</taxon>
        <taxon>Metazoa</taxon>
        <taxon>Spiralia</taxon>
        <taxon>Lophotrochozoa</taxon>
        <taxon>Platyhelminthes</taxon>
        <taxon>Trematoda</taxon>
        <taxon>Digenea</taxon>
        <taxon>Opisthorchiida</taxon>
        <taxon>Opisthorchiata</taxon>
        <taxon>Opisthorchiidae</taxon>
        <taxon>Clonorchis</taxon>
    </lineage>
</organism>
<protein>
    <submittedName>
        <fullName evidence="13">LIM/homeobox protein LMX-1.2</fullName>
    </submittedName>
</protein>
<evidence type="ECO:0000256" key="12">
    <source>
        <dbReference type="SAM" id="MobiDB-lite"/>
    </source>
</evidence>
<gene>
    <name evidence="13" type="ORF">CSKR_104450</name>
</gene>
<dbReference type="SUPFAM" id="SSF46689">
    <property type="entry name" value="Homeodomain-like"/>
    <property type="match status" value="1"/>
</dbReference>
<feature type="compositionally biased region" description="Basic and acidic residues" evidence="12">
    <location>
        <begin position="426"/>
        <end position="435"/>
    </location>
</feature>
<evidence type="ECO:0000256" key="5">
    <source>
        <dbReference type="ARBA" id="ARBA00023038"/>
    </source>
</evidence>
<dbReference type="CDD" id="cd09371">
    <property type="entry name" value="LIM1_Lmx1b"/>
    <property type="match status" value="1"/>
</dbReference>
<dbReference type="STRING" id="79923.A0A3R7CAK7"/>
<evidence type="ECO:0000256" key="1">
    <source>
        <dbReference type="ARBA" id="ARBA00004123"/>
    </source>
</evidence>
<keyword evidence="6 9" id="KW-0238">DNA-binding</keyword>
<dbReference type="InterPro" id="IPR017970">
    <property type="entry name" value="Homeobox_CS"/>
</dbReference>
<keyword evidence="2 10" id="KW-0479">Metal-binding</keyword>
<dbReference type="CDD" id="cd00086">
    <property type="entry name" value="homeodomain"/>
    <property type="match status" value="1"/>
</dbReference>
<dbReference type="FunFam" id="1.10.10.60:FF:000448">
    <property type="entry name" value="LIM/homeobox protein Lhx4"/>
    <property type="match status" value="1"/>
</dbReference>
<dbReference type="Gene3D" id="2.10.110.10">
    <property type="entry name" value="Cysteine Rich Protein"/>
    <property type="match status" value="2"/>
</dbReference>
<dbReference type="EMBL" id="NIRI02000042">
    <property type="protein sequence ID" value="KAG5447861.1"/>
    <property type="molecule type" value="Genomic_DNA"/>
</dbReference>
<dbReference type="PANTHER" id="PTHR24208:SF166">
    <property type="entry name" value="LIM HOMEOBOX TRANSCRIPTION FACTOR 1 ALPHA, ISOFORM B"/>
    <property type="match status" value="1"/>
</dbReference>
<dbReference type="GO" id="GO:0000981">
    <property type="term" value="F:DNA-binding transcription factor activity, RNA polymerase II-specific"/>
    <property type="evidence" value="ECO:0007669"/>
    <property type="project" value="InterPro"/>
</dbReference>
<dbReference type="PROSITE" id="PS50071">
    <property type="entry name" value="HOMEOBOX_2"/>
    <property type="match status" value="1"/>
</dbReference>
<evidence type="ECO:0000256" key="2">
    <source>
        <dbReference type="ARBA" id="ARBA00022723"/>
    </source>
</evidence>
<keyword evidence="7 9" id="KW-0371">Homeobox</keyword>
<dbReference type="GO" id="GO:0005634">
    <property type="term" value="C:nucleus"/>
    <property type="evidence" value="ECO:0007669"/>
    <property type="project" value="UniProtKB-SubCell"/>
</dbReference>
<dbReference type="Pfam" id="PF00046">
    <property type="entry name" value="Homeodomain"/>
    <property type="match status" value="1"/>
</dbReference>
<accession>A0A3R7CAK7</accession>
<sequence length="561" mass="61973">MLLPIKVMCCAGCSKPIWDRFLASIDGETWHEDCVKCSVCYCTLTSSCHMRDGKLYCKYDYLRCFGIQCVGCDQPIFPNQSLLHIPAGPLEVTQTDISISSPSDLSKPVSSMNSEQKTTSVKQSSLHFHELCFACCECGRILCPGELHTMRGSLPLCLPDSQRQFRSHSSTCPGCLTCTMDYELGYLRQKGAQPEMPTPEHIGLSATSESLQCFHLGFMSLVNLMKPSEQQEFNESYFLDSSRCAASSQVSSDESSKGSPERAEEDELFDLDSDSGSGKNSKRPRTILTSSQRRRFKSVFEMNPKPARKLRETLASETGLNIRVVQVWFQNQRAKMKKLARRQAQESLHQMNRRANQCRVLSQESSQSNVGFTCKAAVSPTVPAHDHVSSRALVAERQSPLLQVPEEEMELRKQAADVSSYIGSSERTDQNRSKVEAATSASRFSPEIVRETALASAAQTPTVDVHPTSHVFPCNSPFVNFIPPSPSSLYTYKVQESNEQPVHLSSASMVSPPARNGRLGLIPSLPGILRPFAPGSSSQNPASAGAPMDKLFSMQQSYFLS</sequence>
<evidence type="ECO:0000256" key="9">
    <source>
        <dbReference type="PROSITE-ProRule" id="PRU00108"/>
    </source>
</evidence>
<dbReference type="InterPro" id="IPR009057">
    <property type="entry name" value="Homeodomain-like_sf"/>
</dbReference>
<dbReference type="Proteomes" id="UP000286415">
    <property type="component" value="Unassembled WGS sequence"/>
</dbReference>
<evidence type="ECO:0000256" key="3">
    <source>
        <dbReference type="ARBA" id="ARBA00022737"/>
    </source>
</evidence>
<dbReference type="InterPro" id="IPR001781">
    <property type="entry name" value="Znf_LIM"/>
</dbReference>
<dbReference type="CDD" id="cd08368">
    <property type="entry name" value="LIM"/>
    <property type="match status" value="1"/>
</dbReference>
<dbReference type="OrthoDB" id="6159439at2759"/>
<dbReference type="InParanoid" id="A0A3R7CAK7"/>